<dbReference type="EMBL" id="SJPQ01000001">
    <property type="protein sequence ID" value="TWT90021.1"/>
    <property type="molecule type" value="Genomic_DNA"/>
</dbReference>
<evidence type="ECO:0008006" key="3">
    <source>
        <dbReference type="Google" id="ProtNLM"/>
    </source>
</evidence>
<gene>
    <name evidence="1" type="ORF">Mal64_04040</name>
</gene>
<comment type="caution">
    <text evidence="1">The sequence shown here is derived from an EMBL/GenBank/DDBJ whole genome shotgun (WGS) entry which is preliminary data.</text>
</comment>
<dbReference type="Proteomes" id="UP000315440">
    <property type="component" value="Unassembled WGS sequence"/>
</dbReference>
<organism evidence="1 2">
    <name type="scientific">Pseudobythopirellula maris</name>
    <dbReference type="NCBI Taxonomy" id="2527991"/>
    <lineage>
        <taxon>Bacteria</taxon>
        <taxon>Pseudomonadati</taxon>
        <taxon>Planctomycetota</taxon>
        <taxon>Planctomycetia</taxon>
        <taxon>Pirellulales</taxon>
        <taxon>Lacipirellulaceae</taxon>
        <taxon>Pseudobythopirellula</taxon>
    </lineage>
</organism>
<dbReference type="SUPFAM" id="SSF53850">
    <property type="entry name" value="Periplasmic binding protein-like II"/>
    <property type="match status" value="1"/>
</dbReference>
<keyword evidence="2" id="KW-1185">Reference proteome</keyword>
<dbReference type="InterPro" id="IPR011990">
    <property type="entry name" value="TPR-like_helical_dom_sf"/>
</dbReference>
<dbReference type="Gene3D" id="3.10.105.10">
    <property type="entry name" value="Dipeptide-binding Protein, Domain 3"/>
    <property type="match status" value="1"/>
</dbReference>
<accession>A0A5C5ZT78</accession>
<sequence precursor="true">MALLFGVLMSVGAAPAAERLIDQVPYDVVVLDRANDFAELSVYPLAIEPRRMPEPRPSEPLSLRLTDRPSEEFEVSWGAVEEIKFFENLVLEEAQRLASEGEFDGAFEHLDWLAQRYPRLAGLGPTIQKFLRLEAVATFKEGDHRRALAILASLYAQDPQAPGLTAAVDAISLRMLNSYLGQRDYGGARGVLSTLDACFTGLPLPKSDSWRKRFEAGVDRELGAARAAIGQKDFHRAREAIARARQLKPDSAEAQALADEVYRLNPTVVVGVFRPAPHEPKLRCDHPAALRVGPLVAPTITRLEAYPPSGSVYASVFGEVLSDDSGGRLFIDFDPAFVQTHGSQLSPYALARRLLRLADPDSEQAITAFSRIATEVRMEDPTRVSIGLRKPHVKPAATLATAPATGDGLAKPPFVRQDRSESIAAFSARSGEVTIEERRFEDEREAFSAFLGGGLHVLSELAPWRLERLTDRAGVVVGTYRLPTLHALVVSPDARADVLTSEFRRALCYGISRERFVTNLSGGRVSLEGYQAASGPFAAGASLTDPLRYAYSERISPRSFTPQLAAILASVARTKAEKAAGGSSPAMKEPIVLAHDTGPVALRACELIRAQMTAAGVEIELREANVESLLSGAVPYDLRYAELSVEEPLTAVADLLGPEGLGVDCGAAMRMALDRLDNADAWTEVNLAMQEIHEIAHDQLPYVPLWQTVDHYAYREELGGVDPECVRLYENSAGWRLNTSRGAR</sequence>
<dbReference type="AlphaFoldDB" id="A0A5C5ZT78"/>
<protein>
    <recommendedName>
        <fullName evidence="3">Bacterial extracellular solute-binding protein, family 5 Middle</fullName>
    </recommendedName>
</protein>
<reference evidence="1 2" key="1">
    <citation type="submission" date="2019-02" db="EMBL/GenBank/DDBJ databases">
        <title>Deep-cultivation of Planctomycetes and their phenomic and genomic characterization uncovers novel biology.</title>
        <authorList>
            <person name="Wiegand S."/>
            <person name="Jogler M."/>
            <person name="Boedeker C."/>
            <person name="Pinto D."/>
            <person name="Vollmers J."/>
            <person name="Rivas-Marin E."/>
            <person name="Kohn T."/>
            <person name="Peeters S.H."/>
            <person name="Heuer A."/>
            <person name="Rast P."/>
            <person name="Oberbeckmann S."/>
            <person name="Bunk B."/>
            <person name="Jeske O."/>
            <person name="Meyerdierks A."/>
            <person name="Storesund J.E."/>
            <person name="Kallscheuer N."/>
            <person name="Luecker S."/>
            <person name="Lage O.M."/>
            <person name="Pohl T."/>
            <person name="Merkel B.J."/>
            <person name="Hornburger P."/>
            <person name="Mueller R.-W."/>
            <person name="Bruemmer F."/>
            <person name="Labrenz M."/>
            <person name="Spormann A.M."/>
            <person name="Op Den Camp H."/>
            <person name="Overmann J."/>
            <person name="Amann R."/>
            <person name="Jetten M.S.M."/>
            <person name="Mascher T."/>
            <person name="Medema M.H."/>
            <person name="Devos D.P."/>
            <person name="Kaster A.-K."/>
            <person name="Ovreas L."/>
            <person name="Rohde M."/>
            <person name="Galperin M.Y."/>
            <person name="Jogler C."/>
        </authorList>
    </citation>
    <scope>NUCLEOTIDE SEQUENCE [LARGE SCALE GENOMIC DNA]</scope>
    <source>
        <strain evidence="1 2">Mal64</strain>
    </source>
</reference>
<name>A0A5C5ZT78_9BACT</name>
<evidence type="ECO:0000313" key="2">
    <source>
        <dbReference type="Proteomes" id="UP000315440"/>
    </source>
</evidence>
<evidence type="ECO:0000313" key="1">
    <source>
        <dbReference type="EMBL" id="TWT90021.1"/>
    </source>
</evidence>
<dbReference type="SUPFAM" id="SSF48452">
    <property type="entry name" value="TPR-like"/>
    <property type="match status" value="1"/>
</dbReference>
<dbReference type="Gene3D" id="1.25.40.10">
    <property type="entry name" value="Tetratricopeptide repeat domain"/>
    <property type="match status" value="1"/>
</dbReference>
<proteinExistence type="predicted"/>